<name>A0ACC2WMA5_9TREE</name>
<comment type="caution">
    <text evidence="1">The sequence shown here is derived from an EMBL/GenBank/DDBJ whole genome shotgun (WGS) entry which is preliminary data.</text>
</comment>
<evidence type="ECO:0000313" key="2">
    <source>
        <dbReference type="Proteomes" id="UP001243375"/>
    </source>
</evidence>
<proteinExistence type="predicted"/>
<dbReference type="Proteomes" id="UP001243375">
    <property type="component" value="Unassembled WGS sequence"/>
</dbReference>
<sequence length="471" mass="51715">MLLFPSTPLLGSALLATAALASPAHPPLRETNHQDGVANGAAPSDWKAAIKNVVILVLENRSFDSVFGDVSYPDEINSLVGKQYCNPINITTGNLGSICATNTLPDVSPEDPDHGISGVNMQVYGTWHPEEASVQSGSQKAVMDGFVTQQLNRYHTDNITIGVRAFDYLSAQHVPVLTSLAKEYVLFDRWFADVPGPTNPNRAYLTSGTSHGHGRNDVLFNWGGLPQLSIFQALSEKNISWINYSNTTNASAAYIAPNDKTSGGFNPDALFYNWTVATKAYETNIKPLSQFYDNARDGKLPQMSYINPECCSYDSFHPPSPVSMGEAFVKKVYDSLRTSPQWNETLLILTFDEHGGFADHVPPPVNVPAGDNLTYTEKALDGANITFPFDRMGIRVPTILISPWVGKGVVEHKRIDHEGEYSASSIIATLGKLWDLPTFSPRTAWSSTFEHLFLGERRDDAVRHLPNPSQQ</sequence>
<dbReference type="EMBL" id="JASBWU010000026">
    <property type="protein sequence ID" value="KAJ9112216.1"/>
    <property type="molecule type" value="Genomic_DNA"/>
</dbReference>
<keyword evidence="2" id="KW-1185">Reference proteome</keyword>
<protein>
    <submittedName>
        <fullName evidence="1">Uncharacterized protein</fullName>
    </submittedName>
</protein>
<accession>A0ACC2WMA5</accession>
<reference evidence="1" key="1">
    <citation type="submission" date="2023-04" db="EMBL/GenBank/DDBJ databases">
        <title>Draft Genome sequencing of Naganishia species isolated from polar environments using Oxford Nanopore Technology.</title>
        <authorList>
            <person name="Leo P."/>
            <person name="Venkateswaran K."/>
        </authorList>
    </citation>
    <scope>NUCLEOTIDE SEQUENCE</scope>
    <source>
        <strain evidence="1">MNA-CCFEE 5425</strain>
    </source>
</reference>
<gene>
    <name evidence="1" type="ORF">QFC22_006300</name>
</gene>
<organism evidence="1 2">
    <name type="scientific">Naganishia vaughanmartiniae</name>
    <dbReference type="NCBI Taxonomy" id="1424756"/>
    <lineage>
        <taxon>Eukaryota</taxon>
        <taxon>Fungi</taxon>
        <taxon>Dikarya</taxon>
        <taxon>Basidiomycota</taxon>
        <taxon>Agaricomycotina</taxon>
        <taxon>Tremellomycetes</taxon>
        <taxon>Filobasidiales</taxon>
        <taxon>Filobasidiaceae</taxon>
        <taxon>Naganishia</taxon>
    </lineage>
</organism>
<evidence type="ECO:0000313" key="1">
    <source>
        <dbReference type="EMBL" id="KAJ9112216.1"/>
    </source>
</evidence>